<dbReference type="GO" id="GO:0046872">
    <property type="term" value="F:metal ion binding"/>
    <property type="evidence" value="ECO:0007669"/>
    <property type="project" value="UniProtKB-KW"/>
</dbReference>
<accession>A0A6J6N8Y8</accession>
<evidence type="ECO:0000256" key="3">
    <source>
        <dbReference type="ARBA" id="ARBA00023004"/>
    </source>
</evidence>
<dbReference type="Gene3D" id="2.102.10.10">
    <property type="entry name" value="Rieske [2Fe-2S] iron-sulphur domain"/>
    <property type="match status" value="1"/>
</dbReference>
<keyword evidence="3" id="KW-0408">Iron</keyword>
<evidence type="ECO:0000256" key="1">
    <source>
        <dbReference type="ARBA" id="ARBA00022714"/>
    </source>
</evidence>
<feature type="domain" description="Rieske" evidence="5">
    <location>
        <begin position="53"/>
        <end position="153"/>
    </location>
</feature>
<dbReference type="InterPro" id="IPR036922">
    <property type="entry name" value="Rieske_2Fe-2S_sf"/>
</dbReference>
<dbReference type="CDD" id="cd03467">
    <property type="entry name" value="Rieske"/>
    <property type="match status" value="1"/>
</dbReference>
<name>A0A6J6N8Y8_9ZZZZ</name>
<sequence length="155" mass="16129">MNDSFSCHSAKPEVTEVRAGVTRRAALSAFAAALATVGLTSLSESAYAAAKTYNICKTTDVRVGSARMFSIGGRSIVVTQPKRAVFRAFAAECTHEGVTLSRKPGNVRTSGSVMICPEHGARFDTTSGAAKGGPTSQALGKIKLTVSGTQVRVSF</sequence>
<dbReference type="PROSITE" id="PS51296">
    <property type="entry name" value="RIESKE"/>
    <property type="match status" value="1"/>
</dbReference>
<evidence type="ECO:0000259" key="5">
    <source>
        <dbReference type="PROSITE" id="PS51296"/>
    </source>
</evidence>
<reference evidence="6" key="1">
    <citation type="submission" date="2020-05" db="EMBL/GenBank/DDBJ databases">
        <authorList>
            <person name="Chiriac C."/>
            <person name="Salcher M."/>
            <person name="Ghai R."/>
            <person name="Kavagutti S V."/>
        </authorList>
    </citation>
    <scope>NUCLEOTIDE SEQUENCE</scope>
</reference>
<evidence type="ECO:0000256" key="2">
    <source>
        <dbReference type="ARBA" id="ARBA00022723"/>
    </source>
</evidence>
<protein>
    <submittedName>
        <fullName evidence="6">Unannotated protein</fullName>
    </submittedName>
</protein>
<keyword evidence="1" id="KW-0001">2Fe-2S</keyword>
<dbReference type="InterPro" id="IPR017941">
    <property type="entry name" value="Rieske_2Fe-2S"/>
</dbReference>
<dbReference type="GO" id="GO:0051537">
    <property type="term" value="F:2 iron, 2 sulfur cluster binding"/>
    <property type="evidence" value="ECO:0007669"/>
    <property type="project" value="UniProtKB-KW"/>
</dbReference>
<dbReference type="AlphaFoldDB" id="A0A6J6N8Y8"/>
<dbReference type="EMBL" id="CAEZXK010000005">
    <property type="protein sequence ID" value="CAB4681404.1"/>
    <property type="molecule type" value="Genomic_DNA"/>
</dbReference>
<dbReference type="InterPro" id="IPR006311">
    <property type="entry name" value="TAT_signal"/>
</dbReference>
<proteinExistence type="predicted"/>
<dbReference type="PROSITE" id="PS51318">
    <property type="entry name" value="TAT"/>
    <property type="match status" value="1"/>
</dbReference>
<dbReference type="SUPFAM" id="SSF50022">
    <property type="entry name" value="ISP domain"/>
    <property type="match status" value="1"/>
</dbReference>
<keyword evidence="4" id="KW-0411">Iron-sulfur</keyword>
<evidence type="ECO:0000256" key="4">
    <source>
        <dbReference type="ARBA" id="ARBA00023014"/>
    </source>
</evidence>
<gene>
    <name evidence="6" type="ORF">UFOPK2370_00319</name>
</gene>
<keyword evidence="2" id="KW-0479">Metal-binding</keyword>
<evidence type="ECO:0000313" key="6">
    <source>
        <dbReference type="EMBL" id="CAB4681404.1"/>
    </source>
</evidence>
<dbReference type="Pfam" id="PF00355">
    <property type="entry name" value="Rieske"/>
    <property type="match status" value="1"/>
</dbReference>
<organism evidence="6">
    <name type="scientific">freshwater metagenome</name>
    <dbReference type="NCBI Taxonomy" id="449393"/>
    <lineage>
        <taxon>unclassified sequences</taxon>
        <taxon>metagenomes</taxon>
        <taxon>ecological metagenomes</taxon>
    </lineage>
</organism>